<accession>A0A348APL1</accession>
<evidence type="ECO:0000313" key="3">
    <source>
        <dbReference type="EMBL" id="BBB93009.1"/>
    </source>
</evidence>
<dbReference type="Pfam" id="PF02594">
    <property type="entry name" value="DUF167"/>
    <property type="match status" value="1"/>
</dbReference>
<comment type="similarity">
    <text evidence="1 2">Belongs to the UPF0235 family.</text>
</comment>
<evidence type="ECO:0000256" key="1">
    <source>
        <dbReference type="ARBA" id="ARBA00010364"/>
    </source>
</evidence>
<name>A0A348APL1_9FIRM</name>
<dbReference type="SUPFAM" id="SSF69786">
    <property type="entry name" value="YggU-like"/>
    <property type="match status" value="1"/>
</dbReference>
<evidence type="ECO:0000313" key="4">
    <source>
        <dbReference type="Proteomes" id="UP000276437"/>
    </source>
</evidence>
<dbReference type="InterPro" id="IPR036591">
    <property type="entry name" value="YggU-like_sf"/>
</dbReference>
<sequence>MNIQNLNIKEFADGIAFKVKVQPRASKNCVAGIVEDSLKISLTSPPVDGEANIACIAYIAELFNVSKSQVRITTGEKSRTKIIKIETIDKNQFTAILSRYLA</sequence>
<dbReference type="GO" id="GO:0005737">
    <property type="term" value="C:cytoplasm"/>
    <property type="evidence" value="ECO:0007669"/>
    <property type="project" value="TreeGrafter"/>
</dbReference>
<dbReference type="SMART" id="SM01152">
    <property type="entry name" value="DUF167"/>
    <property type="match status" value="1"/>
</dbReference>
<dbReference type="HAMAP" id="MF_00634">
    <property type="entry name" value="UPF0235"/>
    <property type="match status" value="1"/>
</dbReference>
<dbReference type="RefSeq" id="WP_126309893.1">
    <property type="nucleotide sequence ID" value="NZ_AP018449.1"/>
</dbReference>
<dbReference type="KEGG" id="mana:MAMMFC1_03718"/>
<dbReference type="EMBL" id="AP018449">
    <property type="protein sequence ID" value="BBB93009.1"/>
    <property type="molecule type" value="Genomic_DNA"/>
</dbReference>
<keyword evidence="4" id="KW-1185">Reference proteome</keyword>
<dbReference type="PANTHER" id="PTHR13420:SF7">
    <property type="entry name" value="UPF0235 PROTEIN C15ORF40"/>
    <property type="match status" value="1"/>
</dbReference>
<proteinExistence type="inferred from homology"/>
<dbReference type="InterPro" id="IPR003746">
    <property type="entry name" value="DUF167"/>
</dbReference>
<organism evidence="3 4">
    <name type="scientific">Methylomusa anaerophila</name>
    <dbReference type="NCBI Taxonomy" id="1930071"/>
    <lineage>
        <taxon>Bacteria</taxon>
        <taxon>Bacillati</taxon>
        <taxon>Bacillota</taxon>
        <taxon>Negativicutes</taxon>
        <taxon>Selenomonadales</taxon>
        <taxon>Sporomusaceae</taxon>
        <taxon>Methylomusa</taxon>
    </lineage>
</organism>
<protein>
    <recommendedName>
        <fullName evidence="2">UPF0235 protein MAMMFC1_03718</fullName>
    </recommendedName>
</protein>
<dbReference type="Gene3D" id="3.30.1200.10">
    <property type="entry name" value="YggU-like"/>
    <property type="match status" value="1"/>
</dbReference>
<dbReference type="Proteomes" id="UP000276437">
    <property type="component" value="Chromosome"/>
</dbReference>
<dbReference type="AlphaFoldDB" id="A0A348APL1"/>
<dbReference type="PANTHER" id="PTHR13420">
    <property type="entry name" value="UPF0235 PROTEIN C15ORF40"/>
    <property type="match status" value="1"/>
</dbReference>
<gene>
    <name evidence="3" type="ORF">MAMMFC1_03718</name>
</gene>
<dbReference type="OrthoDB" id="9800587at2"/>
<evidence type="ECO:0000256" key="2">
    <source>
        <dbReference type="HAMAP-Rule" id="MF_00634"/>
    </source>
</evidence>
<dbReference type="NCBIfam" id="TIGR00251">
    <property type="entry name" value="DUF167 family protein"/>
    <property type="match status" value="1"/>
</dbReference>
<reference evidence="3 4" key="1">
    <citation type="journal article" date="2018" name="Int. J. Syst. Evol. Microbiol.">
        <title>Methylomusa anaerophila gen. nov., sp. nov., an anaerobic methanol-utilizing bacterium isolated from a microbial fuel cell.</title>
        <authorList>
            <person name="Amano N."/>
            <person name="Yamamuro A."/>
            <person name="Miyahara M."/>
            <person name="Kouzuma A."/>
            <person name="Abe T."/>
            <person name="Watanabe K."/>
        </authorList>
    </citation>
    <scope>NUCLEOTIDE SEQUENCE [LARGE SCALE GENOMIC DNA]</scope>
    <source>
        <strain evidence="3 4">MMFC1</strain>
    </source>
</reference>